<feature type="compositionally biased region" description="Low complexity" evidence="1">
    <location>
        <begin position="514"/>
        <end position="525"/>
    </location>
</feature>
<feature type="compositionally biased region" description="Low complexity" evidence="1">
    <location>
        <begin position="2180"/>
        <end position="2196"/>
    </location>
</feature>
<feature type="compositionally biased region" description="Basic and acidic residues" evidence="1">
    <location>
        <begin position="1901"/>
        <end position="1912"/>
    </location>
</feature>
<feature type="region of interest" description="Disordered" evidence="1">
    <location>
        <begin position="514"/>
        <end position="544"/>
    </location>
</feature>
<feature type="region of interest" description="Disordered" evidence="1">
    <location>
        <begin position="928"/>
        <end position="957"/>
    </location>
</feature>
<feature type="compositionally biased region" description="Low complexity" evidence="1">
    <location>
        <begin position="2094"/>
        <end position="2110"/>
    </location>
</feature>
<name>A0A1I8PKI6_STOCA</name>
<feature type="compositionally biased region" description="Polar residues" evidence="1">
    <location>
        <begin position="526"/>
        <end position="537"/>
    </location>
</feature>
<dbReference type="VEuPathDB" id="VectorBase:SCAU008888"/>
<feature type="region of interest" description="Disordered" evidence="1">
    <location>
        <begin position="1898"/>
        <end position="1925"/>
    </location>
</feature>
<feature type="compositionally biased region" description="Low complexity" evidence="1">
    <location>
        <begin position="821"/>
        <end position="834"/>
    </location>
</feature>
<feature type="compositionally biased region" description="Acidic residues" evidence="1">
    <location>
        <begin position="1085"/>
        <end position="1094"/>
    </location>
</feature>
<feature type="compositionally biased region" description="Polar residues" evidence="1">
    <location>
        <begin position="2151"/>
        <end position="2163"/>
    </location>
</feature>
<feature type="region of interest" description="Disordered" evidence="1">
    <location>
        <begin position="1603"/>
        <end position="1630"/>
    </location>
</feature>
<feature type="compositionally biased region" description="Low complexity" evidence="1">
    <location>
        <begin position="471"/>
        <end position="491"/>
    </location>
</feature>
<feature type="compositionally biased region" description="Low complexity" evidence="1">
    <location>
        <begin position="2073"/>
        <end position="2086"/>
    </location>
</feature>
<feature type="region of interest" description="Disordered" evidence="1">
    <location>
        <begin position="557"/>
        <end position="657"/>
    </location>
</feature>
<feature type="compositionally biased region" description="Basic residues" evidence="1">
    <location>
        <begin position="2005"/>
        <end position="2022"/>
    </location>
</feature>
<sequence>MEIMTSNSSSNAHNSQKELRLLTPLATASSLDASISTSALTSATHGARSPFQREVREWQRIDPDTGALLTGRLEADRWINGPLNSYGKISDSQNISQPNGTQQTQRKQLEVIQTCTAGGAAMQVIRSQTVQTTSSRWSTPSSSATASPSPTSLLQQSYNQTVRETSSPSISTITTTVTNNEGTGTRKDKYLKTTQKRTSTTKASKSITPSSNTASCTISSPHRSPLSATNGLDHQQHHPTTRNYTSHTNRGIAARSNRSSTHTINHLYSNKSKKETNTSPSSSTLTASHKLVNGHNKGKRNWPQIVTENMSSSTLDICDNDHDNEHVHDNDYIVEEQLSDGHDDNDDDVGNGNHHPPDNVNDTPSAVAHHRPSYYRLHKVSTPTHEGVDDKALEDDDDDANGDYYDDDDDISNHGDDGDNECYFSNKSASFSHKQTTLASLGAPTNNADFDDLSQHPQLHDHHHELRRNGHCSSSNSSLNSHSGSNSCSNNTSSNQLFLLDTAPSLKLSNLMKSSSSISNSSNNSTTAVTNINPSMNTHHKSMASKKLSLHAIAGSDHATTTTGKTTATASSTPSPTPSPTTTTARPSWQQPTLFRQNSNTSNTSNNRHSPIPNSSQSNKLKHTQANSSSSSSPSHSHLTKSRVGDNNCCGSSSDESRSYADLRHHHHHHHLAQQQRQHSPAFQLNERLTPTQSSPLRQQQYQYHQQPHQHQHQPLYNRVDLESFRHYNNSNNISDTYIGTDAATDATAAANDDGLRLSSRHLRRQQIPRESYSPLTTLTSLQRSRSISTDDLSTEWDINGSENTEPAEWRRVSKLRRSFQSTTTKQPQPSPTSARRPLDLPACSVSVSKIRAELENGRRLNTVMKNNHVDLAALSSILNGPDSSKASPKLERSSFLTAESLKEIRGKLKKLSDESLYKEDFVINQQSASRELPEQDQIEVQAPTIRRSLDRSPDRYSAATVKKDLGSPVVEAKHTTNSLESRLKYKETNPIEWHLRRKSYGFEKMSPPDKSTMQRMDASTDSGLGRSGELQNWSPTQAAANDSSRSGAVVVRFGERLNSSTASTTTTTSSAMQRRYRTQKSYDESENSQEEDGGLNKRHSIAVDESKYVSDNGRQTTHVRLNGFPDSNSLGGATEGKFLLTTEISNSSSAFSQRGQQKRVEFCKTEVHFATESGRVNIVETDSKPPPTNNFRRRRSRSSSVGPLQSLVKSATTVSTTASTSSTVAMPVTLFGDDKLRRKTIASSTVAYRAPLMESPDQSKDSMKNVTVTIPESFGLTESSRSSYASTTSGVDTTDYETDEMTSLRGILKNKPAKPKPYVLGENIEKPDDLWGVHLKPVQGKSDLVGRVQNDSPTTANTTAAASLAQLTSVAERIRQVEQQQDFSQSNGFSTKINLNLGRTSPHKNWEETGRLGGSLQRRRRPSAQEMLLQDLKDHQRILDEGLKSTTLIIKTMRSATEFDEAMRRLSIASIEATAMVQPPIFLRSHSHQETTSSPPSTSLYDCLTDAKTSNESLQLYKSTSFSSNSSWSTLDSRRFSSDSRKTSTDSGASFARRNSGPRLSFLGNEQIPVSQQLQRLRLIYDAATISQDDEDSADEEVKHYFRGHGDSDSGGGTQESSSYEDDHCLENSSSWSRLKAKKTIWKIDTDNDVMAKPAAATIRPLEKTDLPTSNVMSIKLHSPQAAGEATAPLKMTPPIAKPRTVTNIQDSEPPRLHSTSKQPPPPPFQTSLPTKDSLKIIKEARGARQLREHELSYFGIAASKAEHDNKLKTKLSTNSSNTRNSPKRSLPLRRLSEETSALASKEDEQKPMRRNWQLEHDKPDLLNHSHIHGEKKRLSQLKPAERMSLKNKAELDEDEEHLYENIANEITPIFKVKDVYDRKMDLQRDEMILSEMNESADQTLRELSDEAALKDRKRRSLQRRNSKPLETIDEKAIAEKITDTCIAVKVSRSTFASEAKKTSRHSTPSPTRLKSRERTSSQSSVECCPRARSRSLSSEKEYEQAKAPHKPSRSGQVNRHKSHKSQVESRSSSLDSQRSYHSQYSSGEEQQQSQQQQIRSSFRREDRSRAKTKRSTASNNVSFSSSSAHRQEKTSKSSAPSESKRSSSTTRSSAHRERVECSKDNATGHTDSRDSLSQNCHKQQQQQQHHHQSTLQRSTPVTSSGRRSKDELRDSQRMKRSAVVATEKATAETYETPESTSAKNAVSRSSREEQRNNSTRSSSHRQERSDKDKEKLSKSKGHSSRSTSQQHHHERSNSSTKNPHHNGPEKHISSKTSKTKSSTAPTADNNTTYVSVTNLAQFANETQEIFEAAQMTLTHSANDNMIDSQTISKAVGEEFVSNDEANENEQKIPPPKPPRKRRKHSLIPIAIPTKPERLPPLPPSSPLSPASDSPTYEYKLKSKIIPPTYSNQSTLRKSSLPRPTSRLALLARARKPSLKTTQSTSSSFAFLPYLPAKRNSDVSHVYDNYMLYAVPANITGKAYQHNLVNDHAHLFGSAGNGNRRHGYGGKGLRRRTVRSSVSTHQPFGICTCS</sequence>
<feature type="region of interest" description="Disordered" evidence="1">
    <location>
        <begin position="1953"/>
        <end position="2288"/>
    </location>
</feature>
<feature type="compositionally biased region" description="Low complexity" evidence="1">
    <location>
        <begin position="2026"/>
        <end position="2058"/>
    </location>
</feature>
<evidence type="ECO:0000313" key="3">
    <source>
        <dbReference type="Proteomes" id="UP000095300"/>
    </source>
</evidence>
<feature type="compositionally biased region" description="Low complexity" evidence="1">
    <location>
        <begin position="132"/>
        <end position="152"/>
    </location>
</feature>
<feature type="compositionally biased region" description="Basic and acidic residues" evidence="1">
    <location>
        <begin position="1533"/>
        <end position="1545"/>
    </location>
</feature>
<feature type="region of interest" description="Disordered" evidence="1">
    <location>
        <begin position="1523"/>
        <end position="1564"/>
    </location>
</feature>
<feature type="compositionally biased region" description="Basic residues" evidence="1">
    <location>
        <begin position="368"/>
        <end position="379"/>
    </location>
</feature>
<feature type="compositionally biased region" description="Polar residues" evidence="1">
    <location>
        <begin position="1030"/>
        <end position="1047"/>
    </location>
</feature>
<feature type="region of interest" description="Disordered" evidence="1">
    <location>
        <begin position="338"/>
        <end position="419"/>
    </location>
</feature>
<feature type="region of interest" description="Disordered" evidence="1">
    <location>
        <begin position="461"/>
        <end position="491"/>
    </location>
</feature>
<feature type="compositionally biased region" description="Polar residues" evidence="1">
    <location>
        <begin position="608"/>
        <end position="627"/>
    </location>
</feature>
<feature type="compositionally biased region" description="Low complexity" evidence="1">
    <location>
        <begin position="628"/>
        <end position="637"/>
    </location>
</feature>
<feature type="compositionally biased region" description="Low complexity" evidence="1">
    <location>
        <begin position="2272"/>
        <end position="2281"/>
    </location>
</feature>
<keyword evidence="3" id="KW-1185">Reference proteome</keyword>
<feature type="compositionally biased region" description="Polar residues" evidence="1">
    <location>
        <begin position="256"/>
        <end position="270"/>
    </location>
</feature>
<organism evidence="2 3">
    <name type="scientific">Stomoxys calcitrans</name>
    <name type="common">Stable fly</name>
    <name type="synonym">Conops calcitrans</name>
    <dbReference type="NCBI Taxonomy" id="35570"/>
    <lineage>
        <taxon>Eukaryota</taxon>
        <taxon>Metazoa</taxon>
        <taxon>Ecdysozoa</taxon>
        <taxon>Arthropoda</taxon>
        <taxon>Hexapoda</taxon>
        <taxon>Insecta</taxon>
        <taxon>Pterygota</taxon>
        <taxon>Neoptera</taxon>
        <taxon>Endopterygota</taxon>
        <taxon>Diptera</taxon>
        <taxon>Brachycera</taxon>
        <taxon>Muscomorpha</taxon>
        <taxon>Muscoidea</taxon>
        <taxon>Muscidae</taxon>
        <taxon>Stomoxys</taxon>
    </lineage>
</organism>
<feature type="compositionally biased region" description="Polar residues" evidence="1">
    <location>
        <begin position="1010"/>
        <end position="1023"/>
    </location>
</feature>
<proteinExistence type="predicted"/>
<feature type="compositionally biased region" description="Acidic residues" evidence="1">
    <location>
        <begin position="392"/>
        <end position="410"/>
    </location>
</feature>
<dbReference type="STRING" id="35570.A0A1I8PKI6"/>
<evidence type="ECO:0000313" key="2">
    <source>
        <dbReference type="EnsemblMetazoa" id="SCAU008888-PD"/>
    </source>
</evidence>
<dbReference type="Proteomes" id="UP000095300">
    <property type="component" value="Unassembled WGS sequence"/>
</dbReference>
<feature type="compositionally biased region" description="Low complexity" evidence="1">
    <location>
        <begin position="164"/>
        <end position="183"/>
    </location>
</feature>
<feature type="compositionally biased region" description="Low complexity" evidence="1">
    <location>
        <begin position="559"/>
        <end position="585"/>
    </location>
</feature>
<feature type="compositionally biased region" description="Basic and acidic residues" evidence="1">
    <location>
        <begin position="2112"/>
        <end position="2121"/>
    </location>
</feature>
<dbReference type="OrthoDB" id="8197951at2759"/>
<protein>
    <submittedName>
        <fullName evidence="2">Uncharacterized protein</fullName>
    </submittedName>
</protein>
<feature type="compositionally biased region" description="Polar residues" evidence="1">
    <location>
        <begin position="1772"/>
        <end position="1782"/>
    </location>
</feature>
<feature type="compositionally biased region" description="Polar residues" evidence="1">
    <location>
        <begin position="153"/>
        <end position="163"/>
    </location>
</feature>
<feature type="compositionally biased region" description="Basic residues" evidence="1">
    <location>
        <begin position="1913"/>
        <end position="1924"/>
    </location>
</feature>
<dbReference type="EnsemblMetazoa" id="SCAU008888-RD">
    <property type="protein sequence ID" value="SCAU008888-PD"/>
    <property type="gene ID" value="SCAU008888"/>
</dbReference>
<feature type="region of interest" description="Disordered" evidence="1">
    <location>
        <begin position="817"/>
        <end position="839"/>
    </location>
</feature>
<accession>A0A1I8PKI6</accession>
<feature type="region of interest" description="Disordered" evidence="1">
    <location>
        <begin position="1702"/>
        <end position="1734"/>
    </location>
</feature>
<gene>
    <name evidence="2" type="primary">106092677</name>
</gene>
<feature type="region of interest" description="Disordered" evidence="1">
    <location>
        <begin position="131"/>
        <end position="303"/>
    </location>
</feature>
<feature type="compositionally biased region" description="Basic and acidic residues" evidence="1">
    <location>
        <begin position="1802"/>
        <end position="1812"/>
    </location>
</feature>
<feature type="region of interest" description="Disordered" evidence="1">
    <location>
        <begin position="1180"/>
        <end position="1206"/>
    </location>
</feature>
<feature type="compositionally biased region" description="Low complexity" evidence="1">
    <location>
        <begin position="1523"/>
        <end position="1532"/>
    </location>
</feature>
<feature type="compositionally biased region" description="Low complexity" evidence="1">
    <location>
        <begin position="1060"/>
        <end position="1072"/>
    </location>
</feature>
<feature type="compositionally biased region" description="Polar residues" evidence="1">
    <location>
        <begin position="192"/>
        <end position="233"/>
    </location>
</feature>
<feature type="compositionally biased region" description="Basic and acidic residues" evidence="1">
    <location>
        <begin position="2165"/>
        <end position="2175"/>
    </location>
</feature>
<feature type="region of interest" description="Disordered" evidence="1">
    <location>
        <begin position="1003"/>
        <end position="1047"/>
    </location>
</feature>
<feature type="compositionally biased region" description="Polar residues" evidence="1">
    <location>
        <begin position="586"/>
        <end position="597"/>
    </location>
</feature>
<feature type="region of interest" description="Disordered" evidence="1">
    <location>
        <begin position="1767"/>
        <end position="1812"/>
    </location>
</feature>
<reference evidence="2" key="1">
    <citation type="submission" date="2020-05" db="UniProtKB">
        <authorList>
            <consortium name="EnsemblMetazoa"/>
        </authorList>
    </citation>
    <scope>IDENTIFICATION</scope>
    <source>
        <strain evidence="2">USDA</strain>
    </source>
</reference>
<feature type="compositionally biased region" description="Acidic residues" evidence="1">
    <location>
        <begin position="338"/>
        <end position="349"/>
    </location>
</feature>
<feature type="region of interest" description="Disordered" evidence="1">
    <location>
        <begin position="1060"/>
        <end position="1107"/>
    </location>
</feature>
<feature type="compositionally biased region" description="Low complexity" evidence="1">
    <location>
        <begin position="598"/>
        <end position="607"/>
    </location>
</feature>
<feature type="region of interest" description="Disordered" evidence="1">
    <location>
        <begin position="1394"/>
        <end position="1422"/>
    </location>
</feature>
<feature type="compositionally biased region" description="Polar residues" evidence="1">
    <location>
        <begin position="2122"/>
        <end position="2140"/>
    </location>
</feature>
<feature type="compositionally biased region" description="Basic and acidic residues" evidence="1">
    <location>
        <begin position="2222"/>
        <end position="2235"/>
    </location>
</feature>
<evidence type="ECO:0000256" key="1">
    <source>
        <dbReference type="SAM" id="MobiDB-lite"/>
    </source>
</evidence>
<feature type="compositionally biased region" description="Basic and acidic residues" evidence="1">
    <location>
        <begin position="1995"/>
        <end position="2004"/>
    </location>
</feature>
<feature type="region of interest" description="Disordered" evidence="1">
    <location>
        <begin position="2339"/>
        <end position="2392"/>
    </location>
</feature>
<feature type="compositionally biased region" description="Polar residues" evidence="1">
    <location>
        <begin position="277"/>
        <end position="287"/>
    </location>
</feature>